<dbReference type="InterPro" id="IPR012340">
    <property type="entry name" value="NA-bd_OB-fold"/>
</dbReference>
<evidence type="ECO:0000313" key="8">
    <source>
        <dbReference type="Proteomes" id="UP000093501"/>
    </source>
</evidence>
<evidence type="ECO:0000259" key="6">
    <source>
        <dbReference type="PROSITE" id="PS50160"/>
    </source>
</evidence>
<evidence type="ECO:0000256" key="2">
    <source>
        <dbReference type="ARBA" id="ARBA00012727"/>
    </source>
</evidence>
<dbReference type="Pfam" id="PF04679">
    <property type="entry name" value="DNA_ligase_A_C"/>
    <property type="match status" value="1"/>
</dbReference>
<dbReference type="InterPro" id="IPR050191">
    <property type="entry name" value="ATP-dep_DNA_ligase"/>
</dbReference>
<dbReference type="PANTHER" id="PTHR45674">
    <property type="entry name" value="DNA LIGASE 1/3 FAMILY MEMBER"/>
    <property type="match status" value="1"/>
</dbReference>
<evidence type="ECO:0000256" key="1">
    <source>
        <dbReference type="ARBA" id="ARBA00007572"/>
    </source>
</evidence>
<dbReference type="SUPFAM" id="SSF50249">
    <property type="entry name" value="Nucleic acid-binding proteins"/>
    <property type="match status" value="1"/>
</dbReference>
<accession>A0A1C0AS08</accession>
<gene>
    <name evidence="7" type="ORF">BCR15_12345</name>
</gene>
<dbReference type="Gene3D" id="2.40.50.140">
    <property type="entry name" value="Nucleic acid-binding proteins"/>
    <property type="match status" value="1"/>
</dbReference>
<dbReference type="PROSITE" id="PS50160">
    <property type="entry name" value="DNA_LIGASE_A3"/>
    <property type="match status" value="1"/>
</dbReference>
<dbReference type="CDD" id="cd07971">
    <property type="entry name" value="OBF_DNA_ligase_LigD"/>
    <property type="match status" value="1"/>
</dbReference>
<dbReference type="InterPro" id="IPR012309">
    <property type="entry name" value="DNA_ligase_ATP-dep_C"/>
</dbReference>
<sequence length="328" mass="35725">MRPMLATPSRTPGVPPSGPGWVHEVKWDGIRALAETRADGIRLLNRTEGDITVAYPEVAAGAAGLPDGLVVDGEVVALGPDGTPSFHAIMPRMHVRDAARAARWAAERPVTFVVFDVLRVGGQDVTARPWTERRALLERLDLDRPAWRRSETFDDGDALARFTREAGLEGVMSKRRDSPYLPGHRSEAWVKTPHRSELVAVIGGWLPESGNLHALGALWVGQPADEATFDSRPVLYPMGRVGSGLGRGERDTLLAVLRDTERPTPPFDPAPTDPMARRARWVEPMLCVQVRYLEVTPDGALRQPVLRALRPDVSPVDAAAAALLPTAP</sequence>
<evidence type="ECO:0000256" key="4">
    <source>
        <dbReference type="ARBA" id="ARBA00034003"/>
    </source>
</evidence>
<protein>
    <recommendedName>
        <fullName evidence="2">DNA ligase (ATP)</fullName>
        <ecNumber evidence="2">6.5.1.1</ecNumber>
    </recommendedName>
</protein>
<dbReference type="PANTHER" id="PTHR45674:SF4">
    <property type="entry name" value="DNA LIGASE 1"/>
    <property type="match status" value="1"/>
</dbReference>
<dbReference type="GO" id="GO:0003910">
    <property type="term" value="F:DNA ligase (ATP) activity"/>
    <property type="evidence" value="ECO:0007669"/>
    <property type="project" value="UniProtKB-EC"/>
</dbReference>
<reference evidence="8" key="1">
    <citation type="submission" date="2016-07" db="EMBL/GenBank/DDBJ databases">
        <authorList>
            <person name="Florea S."/>
            <person name="Webb J.S."/>
            <person name="Jaromczyk J."/>
            <person name="Schardl C.L."/>
        </authorList>
    </citation>
    <scope>NUCLEOTIDE SEQUENCE [LARGE SCALE GENOMIC DNA]</scope>
    <source>
        <strain evidence="8">IPBSL-7</strain>
    </source>
</reference>
<name>A0A1C0AS08_9ACTN</name>
<dbReference type="Proteomes" id="UP000093501">
    <property type="component" value="Unassembled WGS sequence"/>
</dbReference>
<dbReference type="GO" id="GO:0006310">
    <property type="term" value="P:DNA recombination"/>
    <property type="evidence" value="ECO:0007669"/>
    <property type="project" value="InterPro"/>
</dbReference>
<comment type="similarity">
    <text evidence="1">Belongs to the ATP-dependent DNA ligase family.</text>
</comment>
<dbReference type="RefSeq" id="WP_068749762.1">
    <property type="nucleotide sequence ID" value="NZ_LR214441.1"/>
</dbReference>
<dbReference type="CDD" id="cd07906">
    <property type="entry name" value="Adenylation_DNA_ligase_LigD_LigC"/>
    <property type="match status" value="1"/>
</dbReference>
<evidence type="ECO:0000256" key="5">
    <source>
        <dbReference type="SAM" id="MobiDB-lite"/>
    </source>
</evidence>
<dbReference type="InterPro" id="IPR012310">
    <property type="entry name" value="DNA_ligase_ATP-dep_cent"/>
</dbReference>
<proteinExistence type="inferred from homology"/>
<dbReference type="Gene3D" id="3.30.470.30">
    <property type="entry name" value="DNA ligase/mRNA capping enzyme"/>
    <property type="match status" value="1"/>
</dbReference>
<dbReference type="GO" id="GO:0006281">
    <property type="term" value="P:DNA repair"/>
    <property type="evidence" value="ECO:0007669"/>
    <property type="project" value="InterPro"/>
</dbReference>
<keyword evidence="8" id="KW-1185">Reference proteome</keyword>
<evidence type="ECO:0000256" key="3">
    <source>
        <dbReference type="ARBA" id="ARBA00022598"/>
    </source>
</evidence>
<evidence type="ECO:0000313" key="7">
    <source>
        <dbReference type="EMBL" id="OCL37042.1"/>
    </source>
</evidence>
<dbReference type="SUPFAM" id="SSF56091">
    <property type="entry name" value="DNA ligase/mRNA capping enzyme, catalytic domain"/>
    <property type="match status" value="1"/>
</dbReference>
<dbReference type="Gene3D" id="3.30.1490.70">
    <property type="match status" value="1"/>
</dbReference>
<feature type="domain" description="ATP-dependent DNA ligase family profile" evidence="6">
    <location>
        <begin position="110"/>
        <end position="250"/>
    </location>
</feature>
<feature type="region of interest" description="Disordered" evidence="5">
    <location>
        <begin position="1"/>
        <end position="20"/>
    </location>
</feature>
<dbReference type="EMBL" id="MBQD01000003">
    <property type="protein sequence ID" value="OCL37042.1"/>
    <property type="molecule type" value="Genomic_DNA"/>
</dbReference>
<dbReference type="Pfam" id="PF01068">
    <property type="entry name" value="DNA_ligase_A_M"/>
    <property type="match status" value="1"/>
</dbReference>
<dbReference type="AlphaFoldDB" id="A0A1C0AS08"/>
<comment type="catalytic activity">
    <reaction evidence="4">
        <text>ATP + (deoxyribonucleotide)n-3'-hydroxyl + 5'-phospho-(deoxyribonucleotide)m = (deoxyribonucleotide)n+m + AMP + diphosphate.</text>
        <dbReference type="EC" id="6.5.1.1"/>
    </reaction>
</comment>
<comment type="caution">
    <text evidence="7">The sequence shown here is derived from an EMBL/GenBank/DDBJ whole genome shotgun (WGS) entry which is preliminary data.</text>
</comment>
<keyword evidence="3" id="KW-0436">Ligase</keyword>
<dbReference type="EC" id="6.5.1.1" evidence="2"/>
<dbReference type="GO" id="GO:0005524">
    <property type="term" value="F:ATP binding"/>
    <property type="evidence" value="ECO:0007669"/>
    <property type="project" value="InterPro"/>
</dbReference>
<organism evidence="7 8">
    <name type="scientific">Tessaracoccus lapidicaptus</name>
    <dbReference type="NCBI Taxonomy" id="1427523"/>
    <lineage>
        <taxon>Bacteria</taxon>
        <taxon>Bacillati</taxon>
        <taxon>Actinomycetota</taxon>
        <taxon>Actinomycetes</taxon>
        <taxon>Propionibacteriales</taxon>
        <taxon>Propionibacteriaceae</taxon>
        <taxon>Tessaracoccus</taxon>
    </lineage>
</organism>